<dbReference type="Gene3D" id="3.30.200.20">
    <property type="entry name" value="Phosphorylase Kinase, domain 1"/>
    <property type="match status" value="1"/>
</dbReference>
<dbReference type="AlphaFoldDB" id="A0A4S4DBE9"/>
<evidence type="ECO:0000256" key="12">
    <source>
        <dbReference type="ARBA" id="ARBA00044504"/>
    </source>
</evidence>
<keyword evidence="10 17" id="KW-0472">Membrane</keyword>
<comment type="caution">
    <text evidence="20">The sequence shown here is derived from an EMBL/GenBank/DDBJ whole genome shotgun (WGS) entry which is preliminary data.</text>
</comment>
<evidence type="ECO:0000256" key="16">
    <source>
        <dbReference type="SAM" id="MobiDB-lite"/>
    </source>
</evidence>
<evidence type="ECO:0000256" key="4">
    <source>
        <dbReference type="ARBA" id="ARBA00022679"/>
    </source>
</evidence>
<feature type="binding site" evidence="15">
    <location>
        <position position="758"/>
    </location>
    <ligand>
        <name>ATP</name>
        <dbReference type="ChEBI" id="CHEBI:30616"/>
    </ligand>
</feature>
<evidence type="ECO:0000256" key="6">
    <source>
        <dbReference type="ARBA" id="ARBA00022741"/>
    </source>
</evidence>
<feature type="transmembrane region" description="Helical" evidence="17">
    <location>
        <begin position="110"/>
        <end position="133"/>
    </location>
</feature>
<keyword evidence="21" id="KW-1185">Reference proteome</keyword>
<protein>
    <recommendedName>
        <fullName evidence="2">non-specific serine/threonine protein kinase</fullName>
        <ecNumber evidence="2">2.7.11.1</ecNumber>
    </recommendedName>
</protein>
<evidence type="ECO:0000256" key="13">
    <source>
        <dbReference type="ARBA" id="ARBA00047899"/>
    </source>
</evidence>
<proteinExistence type="inferred from homology"/>
<evidence type="ECO:0000256" key="17">
    <source>
        <dbReference type="SAM" id="Phobius"/>
    </source>
</evidence>
<dbReference type="PROSITE" id="PS50011">
    <property type="entry name" value="PROTEIN_KINASE_DOM"/>
    <property type="match status" value="1"/>
</dbReference>
<keyword evidence="9 17" id="KW-1133">Transmembrane helix</keyword>
<dbReference type="PROSITE" id="PS00107">
    <property type="entry name" value="PROTEIN_KINASE_ATP"/>
    <property type="match status" value="1"/>
</dbReference>
<reference evidence="20 21" key="1">
    <citation type="journal article" date="2018" name="Proc. Natl. Acad. Sci. U.S.A.">
        <title>Draft genome sequence of Camellia sinensis var. sinensis provides insights into the evolution of the tea genome and tea quality.</title>
        <authorList>
            <person name="Wei C."/>
            <person name="Yang H."/>
            <person name="Wang S."/>
            <person name="Zhao J."/>
            <person name="Liu C."/>
            <person name="Gao L."/>
            <person name="Xia E."/>
            <person name="Lu Y."/>
            <person name="Tai Y."/>
            <person name="She G."/>
            <person name="Sun J."/>
            <person name="Cao H."/>
            <person name="Tong W."/>
            <person name="Gao Q."/>
            <person name="Li Y."/>
            <person name="Deng W."/>
            <person name="Jiang X."/>
            <person name="Wang W."/>
            <person name="Chen Q."/>
            <person name="Zhang S."/>
            <person name="Li H."/>
            <person name="Wu J."/>
            <person name="Wang P."/>
            <person name="Li P."/>
            <person name="Shi C."/>
            <person name="Zheng F."/>
            <person name="Jian J."/>
            <person name="Huang B."/>
            <person name="Shan D."/>
            <person name="Shi M."/>
            <person name="Fang C."/>
            <person name="Yue Y."/>
            <person name="Li F."/>
            <person name="Li D."/>
            <person name="Wei S."/>
            <person name="Han B."/>
            <person name="Jiang C."/>
            <person name="Yin Y."/>
            <person name="Xia T."/>
            <person name="Zhang Z."/>
            <person name="Bennetzen J.L."/>
            <person name="Zhao S."/>
            <person name="Wan X."/>
        </authorList>
    </citation>
    <scope>NUCLEOTIDE SEQUENCE [LARGE SCALE GENOMIC DNA]</scope>
    <source>
        <strain evidence="21">cv. Shuchazao</strain>
        <tissue evidence="20">Leaf</tissue>
    </source>
</reference>
<dbReference type="Pfam" id="PF00069">
    <property type="entry name" value="Pkinase"/>
    <property type="match status" value="1"/>
</dbReference>
<feature type="transmembrane region" description="Helical" evidence="17">
    <location>
        <begin position="200"/>
        <end position="224"/>
    </location>
</feature>
<evidence type="ECO:0000256" key="5">
    <source>
        <dbReference type="ARBA" id="ARBA00022692"/>
    </source>
</evidence>
<evidence type="ECO:0000259" key="19">
    <source>
        <dbReference type="PROSITE" id="PS50850"/>
    </source>
</evidence>
<dbReference type="InterPro" id="IPR050382">
    <property type="entry name" value="MFS_Na/Anion_cotransporter"/>
</dbReference>
<dbReference type="SUPFAM" id="SSF56112">
    <property type="entry name" value="Protein kinase-like (PK-like)"/>
    <property type="match status" value="1"/>
</dbReference>
<feature type="transmembrane region" description="Helical" evidence="17">
    <location>
        <begin position="145"/>
        <end position="168"/>
    </location>
</feature>
<evidence type="ECO:0000259" key="18">
    <source>
        <dbReference type="PROSITE" id="PS50011"/>
    </source>
</evidence>
<dbReference type="InterPro" id="IPR011009">
    <property type="entry name" value="Kinase-like_dom_sf"/>
</dbReference>
<feature type="transmembrane region" description="Helical" evidence="17">
    <location>
        <begin position="395"/>
        <end position="414"/>
    </location>
</feature>
<feature type="region of interest" description="Disordered" evidence="16">
    <location>
        <begin position="580"/>
        <end position="630"/>
    </location>
</feature>
<feature type="transmembrane region" description="Helical" evidence="17">
    <location>
        <begin position="452"/>
        <end position="476"/>
    </location>
</feature>
<dbReference type="InterPro" id="IPR044777">
    <property type="entry name" value="SLC17A9-like"/>
</dbReference>
<evidence type="ECO:0000256" key="11">
    <source>
        <dbReference type="ARBA" id="ARBA00024362"/>
    </source>
</evidence>
<evidence type="ECO:0000256" key="3">
    <source>
        <dbReference type="ARBA" id="ARBA00022527"/>
    </source>
</evidence>
<feature type="region of interest" description="Disordered" evidence="16">
    <location>
        <begin position="663"/>
        <end position="703"/>
    </location>
</feature>
<feature type="compositionally biased region" description="Polar residues" evidence="16">
    <location>
        <begin position="608"/>
        <end position="621"/>
    </location>
</feature>
<dbReference type="InterPro" id="IPR008271">
    <property type="entry name" value="Ser/Thr_kinase_AS"/>
</dbReference>
<organism evidence="20 21">
    <name type="scientific">Camellia sinensis var. sinensis</name>
    <name type="common">China tea</name>
    <dbReference type="NCBI Taxonomy" id="542762"/>
    <lineage>
        <taxon>Eukaryota</taxon>
        <taxon>Viridiplantae</taxon>
        <taxon>Streptophyta</taxon>
        <taxon>Embryophyta</taxon>
        <taxon>Tracheophyta</taxon>
        <taxon>Spermatophyta</taxon>
        <taxon>Magnoliopsida</taxon>
        <taxon>eudicotyledons</taxon>
        <taxon>Gunneridae</taxon>
        <taxon>Pentapetalae</taxon>
        <taxon>asterids</taxon>
        <taxon>Ericales</taxon>
        <taxon>Theaceae</taxon>
        <taxon>Camellia</taxon>
    </lineage>
</organism>
<dbReference type="GO" id="GO:0009536">
    <property type="term" value="C:plastid"/>
    <property type="evidence" value="ECO:0007669"/>
    <property type="project" value="TreeGrafter"/>
</dbReference>
<dbReference type="GO" id="GO:0004674">
    <property type="term" value="F:protein serine/threonine kinase activity"/>
    <property type="evidence" value="ECO:0007669"/>
    <property type="project" value="UniProtKB-KW"/>
</dbReference>
<evidence type="ECO:0000256" key="14">
    <source>
        <dbReference type="ARBA" id="ARBA00048679"/>
    </source>
</evidence>
<evidence type="ECO:0000256" key="15">
    <source>
        <dbReference type="PROSITE-ProRule" id="PRU10141"/>
    </source>
</evidence>
<dbReference type="GO" id="GO:0005315">
    <property type="term" value="F:phosphate transmembrane transporter activity"/>
    <property type="evidence" value="ECO:0007669"/>
    <property type="project" value="UniProtKB-ARBA"/>
</dbReference>
<feature type="transmembrane region" description="Helical" evidence="17">
    <location>
        <begin position="420"/>
        <end position="440"/>
    </location>
</feature>
<feature type="transmembrane region" description="Helical" evidence="17">
    <location>
        <begin position="362"/>
        <end position="383"/>
    </location>
</feature>
<evidence type="ECO:0000313" key="21">
    <source>
        <dbReference type="Proteomes" id="UP000306102"/>
    </source>
</evidence>
<feature type="transmembrane region" description="Helical" evidence="17">
    <location>
        <begin position="264"/>
        <end position="285"/>
    </location>
</feature>
<keyword evidence="4" id="KW-0808">Transferase</keyword>
<dbReference type="InterPro" id="IPR017441">
    <property type="entry name" value="Protein_kinase_ATP_BS"/>
</dbReference>
<accession>A0A4S4DBE9</accession>
<dbReference type="GO" id="GO:0016020">
    <property type="term" value="C:membrane"/>
    <property type="evidence" value="ECO:0007669"/>
    <property type="project" value="UniProtKB-SubCell"/>
</dbReference>
<feature type="transmembrane region" description="Helical" evidence="17">
    <location>
        <begin position="638"/>
        <end position="657"/>
    </location>
</feature>
<dbReference type="EC" id="2.7.11.1" evidence="2"/>
<feature type="compositionally biased region" description="Polar residues" evidence="16">
    <location>
        <begin position="584"/>
        <end position="597"/>
    </location>
</feature>
<feature type="compositionally biased region" description="Low complexity" evidence="16">
    <location>
        <begin position="694"/>
        <end position="703"/>
    </location>
</feature>
<dbReference type="FunFam" id="1.20.1250.20:FF:000131">
    <property type="entry name" value="Probable anion transporter 3, chloroplastic"/>
    <property type="match status" value="1"/>
</dbReference>
<keyword evidence="5 17" id="KW-0812">Transmembrane</keyword>
<feature type="domain" description="Major facilitator superfamily (MFS) profile" evidence="19">
    <location>
        <begin position="110"/>
        <end position="507"/>
    </location>
</feature>
<gene>
    <name evidence="20" type="ORF">TEA_002342</name>
</gene>
<dbReference type="SUPFAM" id="SSF103473">
    <property type="entry name" value="MFS general substrate transporter"/>
    <property type="match status" value="1"/>
</dbReference>
<comment type="similarity">
    <text evidence="11">Belongs to the major facilitator superfamily. Sodium/anion cotransporter (TC 2.A.1.14) family.</text>
</comment>
<dbReference type="Gene3D" id="1.20.1250.20">
    <property type="entry name" value="MFS general substrate transporter like domains"/>
    <property type="match status" value="1"/>
</dbReference>
<dbReference type="InterPro" id="IPR020846">
    <property type="entry name" value="MFS_dom"/>
</dbReference>
<feature type="transmembrane region" description="Helical" evidence="17">
    <location>
        <begin position="175"/>
        <end position="194"/>
    </location>
</feature>
<dbReference type="SMART" id="SM00220">
    <property type="entry name" value="S_TKc"/>
    <property type="match status" value="1"/>
</dbReference>
<dbReference type="PANTHER" id="PTHR11662:SF424">
    <property type="entry name" value="ANION TRANSPORTER 4, CHLOROPLASTIC-RELATED"/>
    <property type="match status" value="1"/>
</dbReference>
<feature type="transmembrane region" description="Helical" evidence="17">
    <location>
        <begin position="236"/>
        <end position="258"/>
    </location>
</feature>
<evidence type="ECO:0000256" key="1">
    <source>
        <dbReference type="ARBA" id="ARBA00004141"/>
    </source>
</evidence>
<feature type="transmembrane region" description="Helical" evidence="17">
    <location>
        <begin position="482"/>
        <end position="503"/>
    </location>
</feature>
<dbReference type="EMBL" id="SDRB02011842">
    <property type="protein sequence ID" value="THF99834.1"/>
    <property type="molecule type" value="Genomic_DNA"/>
</dbReference>
<dbReference type="Gene3D" id="1.10.510.10">
    <property type="entry name" value="Transferase(Phosphotransferase) domain 1"/>
    <property type="match status" value="1"/>
</dbReference>
<dbReference type="STRING" id="542762.A0A4S4DBE9"/>
<evidence type="ECO:0000256" key="2">
    <source>
        <dbReference type="ARBA" id="ARBA00012513"/>
    </source>
</evidence>
<dbReference type="CDD" id="cd17380">
    <property type="entry name" value="MFS_SLC17A9_like"/>
    <property type="match status" value="1"/>
</dbReference>
<evidence type="ECO:0000256" key="7">
    <source>
        <dbReference type="ARBA" id="ARBA00022777"/>
    </source>
</evidence>
<dbReference type="PROSITE" id="PS00108">
    <property type="entry name" value="PROTEIN_KINASE_ST"/>
    <property type="match status" value="1"/>
</dbReference>
<evidence type="ECO:0000256" key="8">
    <source>
        <dbReference type="ARBA" id="ARBA00022840"/>
    </source>
</evidence>
<comment type="subcellular location">
    <subcellularLocation>
        <location evidence="1">Membrane</location>
        <topology evidence="1">Multi-pass membrane protein</topology>
    </subcellularLocation>
</comment>
<comment type="similarity">
    <text evidence="12">Belongs to the major facilitator superfamily. Phosphate:H(+) symporter (TC 2.A.1.9) family.</text>
</comment>
<feature type="transmembrane region" description="Helical" evidence="17">
    <location>
        <begin position="515"/>
        <end position="536"/>
    </location>
</feature>
<keyword evidence="8 15" id="KW-0067">ATP-binding</keyword>
<feature type="transmembrane region" description="Helical" evidence="17">
    <location>
        <begin position="330"/>
        <end position="350"/>
    </location>
</feature>
<dbReference type="InterPro" id="IPR000719">
    <property type="entry name" value="Prot_kinase_dom"/>
</dbReference>
<dbReference type="Pfam" id="PF07690">
    <property type="entry name" value="MFS_1"/>
    <property type="match status" value="1"/>
</dbReference>
<keyword evidence="7" id="KW-0418">Kinase</keyword>
<dbReference type="InterPro" id="IPR036259">
    <property type="entry name" value="MFS_trans_sf"/>
</dbReference>
<name>A0A4S4DBE9_CAMSN</name>
<feature type="transmembrane region" description="Helical" evidence="17">
    <location>
        <begin position="542"/>
        <end position="563"/>
    </location>
</feature>
<dbReference type="InterPro" id="IPR011701">
    <property type="entry name" value="MFS"/>
</dbReference>
<evidence type="ECO:0000313" key="20">
    <source>
        <dbReference type="EMBL" id="THF99834.1"/>
    </source>
</evidence>
<keyword evidence="3" id="KW-0723">Serine/threonine-protein kinase</keyword>
<sequence>MNISLTLTRSFLRCPSSSSPTTFQNPKPFNPHPSNSTLFFNRSSSSSYSRIALSHGACKTSNLTLVRLGDSARDAQFFAGDEQEEEEEEEEQVVKEPSFFDFVSSERMKVVAMIALALALCNADRVVMSVAIVPLSLANGWRQSFAGVVQSSFLWGYMISPIAGGTLVDYYGGKVVMAWGVALWSLATFLTPWAAETSLWALLAMRVLLGVAEGVALPCMNNMIARWFPQTERSRAVGLAMAGFQLGSAVGLILSPILMSQGGVFGPFVIFGLFGFFWVLVWLSATSSTPDRSRQISSYELEYIQSNRQKSFVMDNKLKTAKMIPPFRRLLSKLPTWSLIVANSMHSWIYHVDLRQAAWFSAVPWSMMALVGYLAGVLSDMLIQSGMTVTLTRKIMQSIGFVGPGIALIGLTMAKRPSIASAWLTLAVGLKSFSHCGFLVNLQEIAPQYSGVLHGLSNTAGTFAAIVGTVGAGFFVELVGSFQGFLLLTSLLYFSAALFYNLFSTGERVNFDETGLSNTAGTFAAIVGTVGAGFFVELVGSFQGFLLLTSLLYFSAALFYNLFSTGERVNFDETDLARPPSLQMRKTTVSPSSSPRVIQSRKREQNRENSQSRLARNNQTDKNNHQIRTKTHQSTFTAYIRAAAKKVAVVFTTILFWPTRKPNSKSPDVGIPISVDNSAVSSSSSKSRSKFKYSDSYGSSSSKAASSQAGTIAFSMDEIYKATNNFSPVNKIGDGSFGTVYKGKLKDGSFVAIKRAKKVDIDLHDKRLFVEFKNEILTLSKIEHLNLVRLFGYLEHGDERIIVVEYVANGTLREHLDGMRGNELEIAERLDIAIDVAHAVTYLHMYTDPPVIHRDIKASNILITEKLRAKVADFGFARSAVEDPGATHISTQIKGTAGYLDPEYLKTYQLTHKSDVYSFGVLLVDLMTGRHPLEPRRPVKERITAKWAMQRLKEGDAVVAMDPRLRRSPGSIMVVEKVLKLAQRCLATQRQSRPSMKDCVEVLWRIRKDFKENVSLAASTSHQSENIDLRKVNRNMFGIEDSDAYQFRSA</sequence>
<comment type="catalytic activity">
    <reaction evidence="14">
        <text>L-seryl-[protein] + ATP = O-phospho-L-seryl-[protein] + ADP + H(+)</text>
        <dbReference type="Rhea" id="RHEA:17989"/>
        <dbReference type="Rhea" id="RHEA-COMP:9863"/>
        <dbReference type="Rhea" id="RHEA-COMP:11604"/>
        <dbReference type="ChEBI" id="CHEBI:15378"/>
        <dbReference type="ChEBI" id="CHEBI:29999"/>
        <dbReference type="ChEBI" id="CHEBI:30616"/>
        <dbReference type="ChEBI" id="CHEBI:83421"/>
        <dbReference type="ChEBI" id="CHEBI:456216"/>
        <dbReference type="EC" id="2.7.11.1"/>
    </reaction>
</comment>
<dbReference type="PANTHER" id="PTHR11662">
    <property type="entry name" value="SOLUTE CARRIER FAMILY 17"/>
    <property type="match status" value="1"/>
</dbReference>
<comment type="catalytic activity">
    <reaction evidence="13">
        <text>L-threonyl-[protein] + ATP = O-phospho-L-threonyl-[protein] + ADP + H(+)</text>
        <dbReference type="Rhea" id="RHEA:46608"/>
        <dbReference type="Rhea" id="RHEA-COMP:11060"/>
        <dbReference type="Rhea" id="RHEA-COMP:11605"/>
        <dbReference type="ChEBI" id="CHEBI:15378"/>
        <dbReference type="ChEBI" id="CHEBI:30013"/>
        <dbReference type="ChEBI" id="CHEBI:30616"/>
        <dbReference type="ChEBI" id="CHEBI:61977"/>
        <dbReference type="ChEBI" id="CHEBI:456216"/>
        <dbReference type="EC" id="2.7.11.1"/>
    </reaction>
</comment>
<evidence type="ECO:0000256" key="10">
    <source>
        <dbReference type="ARBA" id="ARBA00023136"/>
    </source>
</evidence>
<dbReference type="Proteomes" id="UP000306102">
    <property type="component" value="Unassembled WGS sequence"/>
</dbReference>
<feature type="domain" description="Protein kinase" evidence="18">
    <location>
        <begin position="726"/>
        <end position="1005"/>
    </location>
</feature>
<dbReference type="FunFam" id="1.10.510.10:FF:000300">
    <property type="entry name" value="Calmodulin-binding receptor-like cytoplasmic kinase 3"/>
    <property type="match status" value="1"/>
</dbReference>
<keyword evidence="6 15" id="KW-0547">Nucleotide-binding</keyword>
<evidence type="ECO:0000256" key="9">
    <source>
        <dbReference type="ARBA" id="ARBA00022989"/>
    </source>
</evidence>
<dbReference type="GO" id="GO:0005524">
    <property type="term" value="F:ATP binding"/>
    <property type="evidence" value="ECO:0007669"/>
    <property type="project" value="UniProtKB-UniRule"/>
</dbReference>
<dbReference type="PROSITE" id="PS50850">
    <property type="entry name" value="MFS"/>
    <property type="match status" value="1"/>
</dbReference>